<dbReference type="InterPro" id="IPR012338">
    <property type="entry name" value="Beta-lactam/transpept-like"/>
</dbReference>
<dbReference type="SUPFAM" id="SSF56601">
    <property type="entry name" value="beta-lactamase/transpeptidase-like"/>
    <property type="match status" value="1"/>
</dbReference>
<dbReference type="InterPro" id="IPR005543">
    <property type="entry name" value="PASTA_dom"/>
</dbReference>
<dbReference type="InterPro" id="IPR036138">
    <property type="entry name" value="PBP_dimer_sf"/>
</dbReference>
<dbReference type="PANTHER" id="PTHR30627:SF1">
    <property type="entry name" value="PEPTIDOGLYCAN D,D-TRANSPEPTIDASE FTSI"/>
    <property type="match status" value="1"/>
</dbReference>
<proteinExistence type="predicted"/>
<gene>
    <name evidence="5" type="ORF">SAMN04488108_1371</name>
</gene>
<dbReference type="Gene3D" id="3.30.10.20">
    <property type="match status" value="1"/>
</dbReference>
<dbReference type="SUPFAM" id="SSF54184">
    <property type="entry name" value="Penicillin-binding protein 2x (pbp-2x), c-terminal domain"/>
    <property type="match status" value="1"/>
</dbReference>
<keyword evidence="2" id="KW-0121">Carboxypeptidase</keyword>
<keyword evidence="5" id="KW-0132">Cell division</keyword>
<reference evidence="6" key="1">
    <citation type="submission" date="2016-12" db="EMBL/GenBank/DDBJ databases">
        <authorList>
            <person name="Varghese N."/>
            <person name="Submissions S."/>
        </authorList>
    </citation>
    <scope>NUCLEOTIDE SEQUENCE [LARGE SCALE GENOMIC DNA]</scope>
    <source>
        <strain evidence="6">DSM 25035</strain>
    </source>
</reference>
<organism evidence="5 6">
    <name type="scientific">Algoriphagus zhangzhouensis</name>
    <dbReference type="NCBI Taxonomy" id="1073327"/>
    <lineage>
        <taxon>Bacteria</taxon>
        <taxon>Pseudomonadati</taxon>
        <taxon>Bacteroidota</taxon>
        <taxon>Cytophagia</taxon>
        <taxon>Cytophagales</taxon>
        <taxon>Cyclobacteriaceae</taxon>
        <taxon>Algoriphagus</taxon>
    </lineage>
</organism>
<keyword evidence="5" id="KW-0131">Cell cycle</keyword>
<dbReference type="GO" id="GO:0008658">
    <property type="term" value="F:penicillin binding"/>
    <property type="evidence" value="ECO:0007669"/>
    <property type="project" value="InterPro"/>
</dbReference>
<dbReference type="Pfam" id="PF00905">
    <property type="entry name" value="Transpeptidase"/>
    <property type="match status" value="1"/>
</dbReference>
<dbReference type="GO" id="GO:0071555">
    <property type="term" value="P:cell wall organization"/>
    <property type="evidence" value="ECO:0007669"/>
    <property type="project" value="TreeGrafter"/>
</dbReference>
<dbReference type="InterPro" id="IPR005311">
    <property type="entry name" value="PBP_dimer"/>
</dbReference>
<dbReference type="InterPro" id="IPR001460">
    <property type="entry name" value="PCN-bd_Tpept"/>
</dbReference>
<dbReference type="InterPro" id="IPR050515">
    <property type="entry name" value="Beta-lactam/transpept"/>
</dbReference>
<protein>
    <submittedName>
        <fullName evidence="5">Cell division protein FtsI (Penicillin-binding protein 3)</fullName>
    </submittedName>
</protein>
<evidence type="ECO:0000256" key="2">
    <source>
        <dbReference type="ARBA" id="ARBA00022645"/>
    </source>
</evidence>
<evidence type="ECO:0000313" key="6">
    <source>
        <dbReference type="Proteomes" id="UP000184609"/>
    </source>
</evidence>
<comment type="subcellular location">
    <subcellularLocation>
        <location evidence="1">Membrane</location>
    </subcellularLocation>
</comment>
<keyword evidence="3" id="KW-0472">Membrane</keyword>
<dbReference type="RefSeq" id="WP_073571041.1">
    <property type="nucleotide sequence ID" value="NZ_FRXN01000002.1"/>
</dbReference>
<dbReference type="OrthoDB" id="9804124at2"/>
<evidence type="ECO:0000256" key="3">
    <source>
        <dbReference type="ARBA" id="ARBA00023136"/>
    </source>
</evidence>
<feature type="domain" description="PASTA" evidence="4">
    <location>
        <begin position="646"/>
        <end position="703"/>
    </location>
</feature>
<dbReference type="Pfam" id="PF03717">
    <property type="entry name" value="PBP_dimer"/>
    <property type="match status" value="1"/>
</dbReference>
<dbReference type="Proteomes" id="UP000184609">
    <property type="component" value="Unassembled WGS sequence"/>
</dbReference>
<dbReference type="SMART" id="SM00740">
    <property type="entry name" value="PASTA"/>
    <property type="match status" value="1"/>
</dbReference>
<dbReference type="SUPFAM" id="SSF56519">
    <property type="entry name" value="Penicillin binding protein dimerisation domain"/>
    <property type="match status" value="1"/>
</dbReference>
<dbReference type="Gene3D" id="3.90.1310.10">
    <property type="entry name" value="Penicillin-binding protein 2a (Domain 2)"/>
    <property type="match status" value="1"/>
</dbReference>
<dbReference type="PROSITE" id="PS51178">
    <property type="entry name" value="PASTA"/>
    <property type="match status" value="1"/>
</dbReference>
<dbReference type="Pfam" id="PF03793">
    <property type="entry name" value="PASTA"/>
    <property type="match status" value="1"/>
</dbReference>
<keyword evidence="2" id="KW-0645">Protease</keyword>
<keyword evidence="6" id="KW-1185">Reference proteome</keyword>
<evidence type="ECO:0000313" key="5">
    <source>
        <dbReference type="EMBL" id="SHO61484.1"/>
    </source>
</evidence>
<dbReference type="GO" id="GO:0005886">
    <property type="term" value="C:plasma membrane"/>
    <property type="evidence" value="ECO:0007669"/>
    <property type="project" value="TreeGrafter"/>
</dbReference>
<evidence type="ECO:0000259" key="4">
    <source>
        <dbReference type="PROSITE" id="PS51178"/>
    </source>
</evidence>
<dbReference type="PANTHER" id="PTHR30627">
    <property type="entry name" value="PEPTIDOGLYCAN D,D-TRANSPEPTIDASE"/>
    <property type="match status" value="1"/>
</dbReference>
<dbReference type="EMBL" id="FRXN01000002">
    <property type="protein sequence ID" value="SHO61484.1"/>
    <property type="molecule type" value="Genomic_DNA"/>
</dbReference>
<dbReference type="GO" id="GO:0004180">
    <property type="term" value="F:carboxypeptidase activity"/>
    <property type="evidence" value="ECO:0007669"/>
    <property type="project" value="UniProtKB-KW"/>
</dbReference>
<name>A0A1M7Z9C2_9BACT</name>
<dbReference type="Gene3D" id="3.40.710.10">
    <property type="entry name" value="DD-peptidase/beta-lactamase superfamily"/>
    <property type="match status" value="1"/>
</dbReference>
<dbReference type="STRING" id="1073327.SAMN04488108_1371"/>
<dbReference type="AlphaFoldDB" id="A0A1M7Z9C2"/>
<sequence length="703" mass="78247">MNIKRSIVLRVRIVFILIALATAAIPLRIAKIQFEEGDKWRAKAETVNFQYREVPATRGNIYAGDGSLLATSLPFYRVAMDPMIAKSEKYNAGIDSLARLLSGFYKDKSATAYKRMITDARRDSKRYLVLNRKQIGYQDMQQMSNWPIFRDGRLGGGVLFEKVEKRYRPFNSLASRTVGFLNENEYGAGIEYSFNEYLQGQDGKALFQRLAGGSWKPVFDAEDVKPEDGYDVVTTLDVNIQDVAETALLHQLEKREAAFGSVIVMEVKTGEIKAIANLQRNKNGRGYGENYNFAIGDQGNTEPGSTFKLLSMLALLEENKVSLEQKVETGTGSHKFYDRTMTDAKRGGYGTLTVREAFEKSSNVAISKLVDENFGSSPSKFMAYVEKVGLNEPLGFQLAGEGKPYFKKPGTKEWYGTSLPWISIGYEIKLNPLHTLALYNAVANDGEMVKPYIVKAIVKGKSIEEEFDTEVVRKRIASEKTIKNLQELLVGVVDNGTARNIADADYKIAGKTGTAQKLIDGRYTQKYYTSFAGYFPADRPKYSMIVVIDNPNGYAAYGGDVSAPVFKEIADRIYALDLELNPTSEGQILRADASKEKVPYVKAGKAEEIHQILEELGVKANPTQAEEWVKTLATEDKIVWKENNMDTPIVPDVSGLPLRDALFILENKGIKVNYRGKGLVKQQSINPGTKLSSNTTTINLVLG</sequence>
<keyword evidence="2" id="KW-0378">Hydrolase</keyword>
<dbReference type="CDD" id="cd06575">
    <property type="entry name" value="PASTA_Pbp2x-like_2"/>
    <property type="match status" value="1"/>
</dbReference>
<dbReference type="Gene3D" id="3.30.450.330">
    <property type="match status" value="1"/>
</dbReference>
<evidence type="ECO:0000256" key="1">
    <source>
        <dbReference type="ARBA" id="ARBA00004370"/>
    </source>
</evidence>
<dbReference type="GO" id="GO:0051301">
    <property type="term" value="P:cell division"/>
    <property type="evidence" value="ECO:0007669"/>
    <property type="project" value="UniProtKB-KW"/>
</dbReference>
<accession>A0A1M7Z9C2</accession>